<comment type="caution">
    <text evidence="1">The sequence shown here is derived from an EMBL/GenBank/DDBJ whole genome shotgun (WGS) entry which is preliminary data.</text>
</comment>
<protein>
    <submittedName>
        <fullName evidence="1">Nucleotidyltransferase substrate binding protein</fullName>
    </submittedName>
</protein>
<dbReference type="InterPro" id="IPR010235">
    <property type="entry name" value="HepT"/>
</dbReference>
<dbReference type="Pfam" id="PF08780">
    <property type="entry name" value="NTase_sub_bind"/>
    <property type="match status" value="1"/>
</dbReference>
<dbReference type="NCBIfam" id="TIGR01987">
    <property type="entry name" value="HI0074"/>
    <property type="match status" value="1"/>
</dbReference>
<reference evidence="1 2" key="1">
    <citation type="submission" date="2020-11" db="EMBL/GenBank/DDBJ databases">
        <title>Fusibacter basophilias sp. nov.</title>
        <authorList>
            <person name="Qiu D."/>
        </authorList>
    </citation>
    <scope>NUCLEOTIDE SEQUENCE [LARGE SCALE GENOMIC DNA]</scope>
    <source>
        <strain evidence="1 2">Q10-2</strain>
    </source>
</reference>
<evidence type="ECO:0000313" key="2">
    <source>
        <dbReference type="Proteomes" id="UP000614200"/>
    </source>
</evidence>
<organism evidence="1 2">
    <name type="scientific">Fusibacter ferrireducens</name>
    <dbReference type="NCBI Taxonomy" id="2785058"/>
    <lineage>
        <taxon>Bacteria</taxon>
        <taxon>Bacillati</taxon>
        <taxon>Bacillota</taxon>
        <taxon>Clostridia</taxon>
        <taxon>Eubacteriales</taxon>
        <taxon>Eubacteriales Family XII. Incertae Sedis</taxon>
        <taxon>Fusibacter</taxon>
    </lineage>
</organism>
<dbReference type="RefSeq" id="WP_194703404.1">
    <property type="nucleotide sequence ID" value="NZ_JADKNH010000013.1"/>
</dbReference>
<accession>A0ABR9ZYX2</accession>
<dbReference type="Gene3D" id="1.20.120.330">
    <property type="entry name" value="Nucleotidyltransferases domain 2"/>
    <property type="match status" value="1"/>
</dbReference>
<dbReference type="EMBL" id="JADKNH010000013">
    <property type="protein sequence ID" value="MBF4695161.1"/>
    <property type="molecule type" value="Genomic_DNA"/>
</dbReference>
<gene>
    <name evidence="1" type="ORF">ISU02_18840</name>
</gene>
<sequence length="136" mass="16169">MDVRWKQRFDSYKKALSQLKEAIELMSQRPLSNLEKQGVVQAFEFTHELSWNLMKDFLEDRGNTGIYGSRDVTRQAFKYELIVEGDIWMNMIKSRNLTSHTYDETTVDEIIRLVSKQYLRAFIELEDTFLDLMDSE</sequence>
<name>A0ABR9ZYX2_9FIRM</name>
<dbReference type="SUPFAM" id="SSF81593">
    <property type="entry name" value="Nucleotidyltransferase substrate binding subunit/domain"/>
    <property type="match status" value="1"/>
</dbReference>
<dbReference type="Proteomes" id="UP000614200">
    <property type="component" value="Unassembled WGS sequence"/>
</dbReference>
<keyword evidence="2" id="KW-1185">Reference proteome</keyword>
<proteinExistence type="predicted"/>
<evidence type="ECO:0000313" key="1">
    <source>
        <dbReference type="EMBL" id="MBF4695161.1"/>
    </source>
</evidence>